<reference evidence="1 2" key="1">
    <citation type="submission" date="2017-11" db="EMBL/GenBank/DDBJ databases">
        <title>Genomic Encyclopedia of Archaeal and Bacterial Type Strains, Phase II (KMG-II): From Individual Species to Whole Genera.</title>
        <authorList>
            <person name="Goeker M."/>
        </authorList>
    </citation>
    <scope>NUCLEOTIDE SEQUENCE [LARGE SCALE GENOMIC DNA]</scope>
    <source>
        <strain evidence="1 2">DSM 27617</strain>
    </source>
</reference>
<dbReference type="SUPFAM" id="SSF52172">
    <property type="entry name" value="CheY-like"/>
    <property type="match status" value="1"/>
</dbReference>
<gene>
    <name evidence="1" type="ORF">CLV73_3799</name>
</gene>
<protein>
    <submittedName>
        <fullName evidence="1">Response regulator receiver domain-containing protein</fullName>
    </submittedName>
</protein>
<name>A0A2M9BXB4_9FLAO</name>
<proteinExistence type="predicted"/>
<dbReference type="Gene3D" id="3.40.50.2300">
    <property type="match status" value="1"/>
</dbReference>
<sequence>MMNCIIVNEEPVARNAIKKLIGKTKSLKLLATFDDTREATNFMMTHMVNVIFFDIQTLDANEIEFLKFIPEETFLHKKVHPIQVFQHLRELIQKLYTSNSFI</sequence>
<keyword evidence="2" id="KW-1185">Reference proteome</keyword>
<dbReference type="InterPro" id="IPR011006">
    <property type="entry name" value="CheY-like_superfamily"/>
</dbReference>
<evidence type="ECO:0000313" key="1">
    <source>
        <dbReference type="EMBL" id="PJJ62616.1"/>
    </source>
</evidence>
<dbReference type="OrthoDB" id="2168082at2"/>
<accession>A0A2M9BXB4</accession>
<dbReference type="Proteomes" id="UP000228740">
    <property type="component" value="Unassembled WGS sequence"/>
</dbReference>
<organism evidence="1 2">
    <name type="scientific">Chryseobacterium geocarposphaerae</name>
    <dbReference type="NCBI Taxonomy" id="1416776"/>
    <lineage>
        <taxon>Bacteria</taxon>
        <taxon>Pseudomonadati</taxon>
        <taxon>Bacteroidota</taxon>
        <taxon>Flavobacteriia</taxon>
        <taxon>Flavobacteriales</taxon>
        <taxon>Weeksellaceae</taxon>
        <taxon>Chryseobacterium group</taxon>
        <taxon>Chryseobacterium</taxon>
    </lineage>
</organism>
<dbReference type="EMBL" id="PGFD01000004">
    <property type="protein sequence ID" value="PJJ62616.1"/>
    <property type="molecule type" value="Genomic_DNA"/>
</dbReference>
<evidence type="ECO:0000313" key="2">
    <source>
        <dbReference type="Proteomes" id="UP000228740"/>
    </source>
</evidence>
<dbReference type="RefSeq" id="WP_100378382.1">
    <property type="nucleotide sequence ID" value="NZ_PGFD01000004.1"/>
</dbReference>
<comment type="caution">
    <text evidence="1">The sequence shown here is derived from an EMBL/GenBank/DDBJ whole genome shotgun (WGS) entry which is preliminary data.</text>
</comment>
<dbReference type="AlphaFoldDB" id="A0A2M9BXB4"/>